<feature type="transmembrane region" description="Helical" evidence="14">
    <location>
        <begin position="51"/>
        <end position="79"/>
    </location>
</feature>
<sequence>MTKKPNLTEIPGESLLNSDTSDISVGQHTISSEVVDAYEVPRFSPLGWCKFILGLIFLFPVRVILAVLACLLLLILFIIHLPFIGPIDKPQKPFMRKVIRIYAAAWARLLLYINGFWFIKENGRPDRNAQILVSNHQGCFDMLFYLWKFTPSFLVGEFVVDNWFLGPLTRCINAIGVNRKKDGNSTTVVKLLQKRVEDRTHTFPPCLIFVEGATGNGNSLNYFHTGAFIPGVPVQPIVLRYHEKMNRTQWSVRSWVFHYMVSMCQLTQWLEVTYLPVYHPSSAERDHPRVFAYNVKQAMAKVGEFGQTNLRYADRKQYERDRKELKKLKLPIPQPRSRRDMFVYSPEPIIPVAPASYNSHNAVYVSHQPLPNAETLLLIEQMGKTISSSEKGFTGQEEDYTEITESKV</sequence>
<keyword evidence="10" id="KW-0594">Phospholipid biosynthesis</keyword>
<keyword evidence="5 16" id="KW-0808">Transferase</keyword>
<keyword evidence="9 14" id="KW-0472">Membrane</keyword>
<dbReference type="EMBL" id="JARBJD010000021">
    <property type="protein sequence ID" value="KAK2960719.1"/>
    <property type="molecule type" value="Genomic_DNA"/>
</dbReference>
<comment type="caution">
    <text evidence="16">The sequence shown here is derived from an EMBL/GenBank/DDBJ whole genome shotgun (WGS) entry which is preliminary data.</text>
</comment>
<evidence type="ECO:0000256" key="13">
    <source>
        <dbReference type="SAM" id="MobiDB-lite"/>
    </source>
</evidence>
<keyword evidence="8" id="KW-0443">Lipid metabolism</keyword>
<evidence type="ECO:0000256" key="7">
    <source>
        <dbReference type="ARBA" id="ARBA00022989"/>
    </source>
</evidence>
<evidence type="ECO:0000256" key="8">
    <source>
        <dbReference type="ARBA" id="ARBA00023098"/>
    </source>
</evidence>
<comment type="similarity">
    <text evidence="3">Belongs to the 1-acyl-sn-glycerol-3-phosphate acyltransferase family.</text>
</comment>
<comment type="subcellular location">
    <subcellularLocation>
        <location evidence="1">Membrane</location>
    </subcellularLocation>
</comment>
<evidence type="ECO:0000313" key="17">
    <source>
        <dbReference type="Proteomes" id="UP001281761"/>
    </source>
</evidence>
<feature type="region of interest" description="Disordered" evidence="13">
    <location>
        <begin position="387"/>
        <end position="408"/>
    </location>
</feature>
<feature type="domain" description="Phospholipid/glycerol acyltransferase" evidence="15">
    <location>
        <begin position="130"/>
        <end position="242"/>
    </location>
</feature>
<accession>A0ABQ9YAH7</accession>
<keyword evidence="11" id="KW-1208">Phospholipid metabolism</keyword>
<reference evidence="16 17" key="1">
    <citation type="journal article" date="2022" name="bioRxiv">
        <title>Genomics of Preaxostyla Flagellates Illuminates Evolutionary Transitions and the Path Towards Mitochondrial Loss.</title>
        <authorList>
            <person name="Novak L.V.F."/>
            <person name="Treitli S.C."/>
            <person name="Pyrih J."/>
            <person name="Halakuc P."/>
            <person name="Pipaliya S.V."/>
            <person name="Vacek V."/>
            <person name="Brzon O."/>
            <person name="Soukal P."/>
            <person name="Eme L."/>
            <person name="Dacks J.B."/>
            <person name="Karnkowska A."/>
            <person name="Elias M."/>
            <person name="Hampl V."/>
        </authorList>
    </citation>
    <scope>NUCLEOTIDE SEQUENCE [LARGE SCALE GENOMIC DNA]</scope>
    <source>
        <strain evidence="16">NAU3</strain>
        <tissue evidence="16">Gut</tissue>
    </source>
</reference>
<evidence type="ECO:0000256" key="12">
    <source>
        <dbReference type="ARBA" id="ARBA00023315"/>
    </source>
</evidence>
<dbReference type="GO" id="GO:0016746">
    <property type="term" value="F:acyltransferase activity"/>
    <property type="evidence" value="ECO:0007669"/>
    <property type="project" value="UniProtKB-KW"/>
</dbReference>
<keyword evidence="12 16" id="KW-0012">Acyltransferase</keyword>
<dbReference type="PANTHER" id="PTHR23063">
    <property type="entry name" value="PHOSPHOLIPID ACYLTRANSFERASE"/>
    <property type="match status" value="1"/>
</dbReference>
<dbReference type="Proteomes" id="UP001281761">
    <property type="component" value="Unassembled WGS sequence"/>
</dbReference>
<evidence type="ECO:0000256" key="2">
    <source>
        <dbReference type="ARBA" id="ARBA00005189"/>
    </source>
</evidence>
<evidence type="ECO:0000256" key="1">
    <source>
        <dbReference type="ARBA" id="ARBA00004370"/>
    </source>
</evidence>
<evidence type="ECO:0000256" key="3">
    <source>
        <dbReference type="ARBA" id="ARBA00008655"/>
    </source>
</evidence>
<dbReference type="PANTHER" id="PTHR23063:SF52">
    <property type="entry name" value="LYSOPHOSPHATIDYLCHOLINE ACYLTRANSFERASE"/>
    <property type="match status" value="1"/>
</dbReference>
<dbReference type="InterPro" id="IPR002123">
    <property type="entry name" value="Plipid/glycerol_acylTrfase"/>
</dbReference>
<gene>
    <name evidence="16" type="ORF">BLNAU_4374</name>
</gene>
<dbReference type="SMART" id="SM00563">
    <property type="entry name" value="PlsC"/>
    <property type="match status" value="1"/>
</dbReference>
<keyword evidence="17" id="KW-1185">Reference proteome</keyword>
<organism evidence="16 17">
    <name type="scientific">Blattamonas nauphoetae</name>
    <dbReference type="NCBI Taxonomy" id="2049346"/>
    <lineage>
        <taxon>Eukaryota</taxon>
        <taxon>Metamonada</taxon>
        <taxon>Preaxostyla</taxon>
        <taxon>Oxymonadida</taxon>
        <taxon>Blattamonas</taxon>
    </lineage>
</organism>
<evidence type="ECO:0000256" key="9">
    <source>
        <dbReference type="ARBA" id="ARBA00023136"/>
    </source>
</evidence>
<evidence type="ECO:0000256" key="4">
    <source>
        <dbReference type="ARBA" id="ARBA00022516"/>
    </source>
</evidence>
<proteinExistence type="inferred from homology"/>
<protein>
    <submittedName>
        <fullName evidence="16">Lysophospholipid acyltransferase LPEAT1</fullName>
    </submittedName>
</protein>
<evidence type="ECO:0000259" key="15">
    <source>
        <dbReference type="SMART" id="SM00563"/>
    </source>
</evidence>
<evidence type="ECO:0000256" key="6">
    <source>
        <dbReference type="ARBA" id="ARBA00022692"/>
    </source>
</evidence>
<evidence type="ECO:0000256" key="10">
    <source>
        <dbReference type="ARBA" id="ARBA00023209"/>
    </source>
</evidence>
<name>A0ABQ9YAH7_9EUKA</name>
<keyword evidence="6 14" id="KW-0812">Transmembrane</keyword>
<dbReference type="Pfam" id="PF01553">
    <property type="entry name" value="Acyltransferase"/>
    <property type="match status" value="1"/>
</dbReference>
<keyword evidence="7 14" id="KW-1133">Transmembrane helix</keyword>
<evidence type="ECO:0000256" key="11">
    <source>
        <dbReference type="ARBA" id="ARBA00023264"/>
    </source>
</evidence>
<evidence type="ECO:0000256" key="5">
    <source>
        <dbReference type="ARBA" id="ARBA00022679"/>
    </source>
</evidence>
<evidence type="ECO:0000313" key="16">
    <source>
        <dbReference type="EMBL" id="KAK2960719.1"/>
    </source>
</evidence>
<keyword evidence="4" id="KW-0444">Lipid biosynthesis</keyword>
<dbReference type="CDD" id="cd07991">
    <property type="entry name" value="LPLAT_LPCAT1-like"/>
    <property type="match status" value="1"/>
</dbReference>
<comment type="pathway">
    <text evidence="2">Lipid metabolism.</text>
</comment>
<evidence type="ECO:0000256" key="14">
    <source>
        <dbReference type="SAM" id="Phobius"/>
    </source>
</evidence>
<dbReference type="InterPro" id="IPR045252">
    <property type="entry name" value="LPCAT1-like"/>
</dbReference>
<dbReference type="SUPFAM" id="SSF69593">
    <property type="entry name" value="Glycerol-3-phosphate (1)-acyltransferase"/>
    <property type="match status" value="1"/>
</dbReference>
<feature type="transmembrane region" description="Helical" evidence="14">
    <location>
        <begin position="99"/>
        <end position="119"/>
    </location>
</feature>